<dbReference type="AlphaFoldDB" id="A0A1Y1XDC9"/>
<evidence type="ECO:0000313" key="3">
    <source>
        <dbReference type="Proteomes" id="UP000193498"/>
    </source>
</evidence>
<feature type="signal peptide" evidence="1">
    <location>
        <begin position="1"/>
        <end position="19"/>
    </location>
</feature>
<comment type="caution">
    <text evidence="2">The sequence shown here is derived from an EMBL/GenBank/DDBJ whole genome shotgun (WGS) entry which is preliminary data.</text>
</comment>
<proteinExistence type="predicted"/>
<reference evidence="2 3" key="1">
    <citation type="submission" date="2016-07" db="EMBL/GenBank/DDBJ databases">
        <title>Pervasive Adenine N6-methylation of Active Genes in Fungi.</title>
        <authorList>
            <consortium name="DOE Joint Genome Institute"/>
            <person name="Mondo S.J."/>
            <person name="Dannebaum R.O."/>
            <person name="Kuo R.C."/>
            <person name="Labutti K."/>
            <person name="Haridas S."/>
            <person name="Kuo A."/>
            <person name="Salamov A."/>
            <person name="Ahrendt S.R."/>
            <person name="Lipzen A."/>
            <person name="Sullivan W."/>
            <person name="Andreopoulos W.B."/>
            <person name="Clum A."/>
            <person name="Lindquist E."/>
            <person name="Daum C."/>
            <person name="Ramamoorthy G.K."/>
            <person name="Gryganskyi A."/>
            <person name="Culley D."/>
            <person name="Magnuson J.K."/>
            <person name="James T.Y."/>
            <person name="O'Malley M.A."/>
            <person name="Stajich J.E."/>
            <person name="Spatafora J.W."/>
            <person name="Visel A."/>
            <person name="Grigoriev I.V."/>
        </authorList>
    </citation>
    <scope>NUCLEOTIDE SEQUENCE [LARGE SCALE GENOMIC DNA]</scope>
    <source>
        <strain evidence="2 3">CBS 931.73</strain>
    </source>
</reference>
<accession>A0A1Y1XDC9</accession>
<organism evidence="2 3">
    <name type="scientific">Basidiobolus meristosporus CBS 931.73</name>
    <dbReference type="NCBI Taxonomy" id="1314790"/>
    <lineage>
        <taxon>Eukaryota</taxon>
        <taxon>Fungi</taxon>
        <taxon>Fungi incertae sedis</taxon>
        <taxon>Zoopagomycota</taxon>
        <taxon>Entomophthoromycotina</taxon>
        <taxon>Basidiobolomycetes</taxon>
        <taxon>Basidiobolales</taxon>
        <taxon>Basidiobolaceae</taxon>
        <taxon>Basidiobolus</taxon>
    </lineage>
</organism>
<protein>
    <submittedName>
        <fullName evidence="2">Uncharacterized protein</fullName>
    </submittedName>
</protein>
<keyword evidence="3" id="KW-1185">Reference proteome</keyword>
<keyword evidence="1" id="KW-0732">Signal</keyword>
<feature type="non-terminal residue" evidence="2">
    <location>
        <position position="233"/>
    </location>
</feature>
<dbReference type="EMBL" id="MCFE01000630">
    <property type="protein sequence ID" value="ORX83758.1"/>
    <property type="molecule type" value="Genomic_DNA"/>
</dbReference>
<dbReference type="InParanoid" id="A0A1Y1XDC9"/>
<gene>
    <name evidence="2" type="ORF">K493DRAFT_320213</name>
</gene>
<name>A0A1Y1XDC9_9FUNG</name>
<dbReference type="Proteomes" id="UP000193498">
    <property type="component" value="Unassembled WGS sequence"/>
</dbReference>
<feature type="chain" id="PRO_5010995539" evidence="1">
    <location>
        <begin position="20"/>
        <end position="233"/>
    </location>
</feature>
<sequence length="233" mass="24720">MKIPVALLLFALICGVVNSIPIDISTAAVPLTGSVGASLSLLGNNEIAAMDVVMVVPLKPSTNAGSFFAWAGIQPSEGSQFLRSSLSYNPSCNAAGNSALETPTVASEYIDGSMTCQRTNPLSVSPGQEIYIQFRKSNSVWSVYATNMATSETSTISMDLQNVPQRIASLGLQIPDGMVASGDVIFKNWVIQSLLPDPNLCQNMQFSRNTICSASQVYEGNLQCALTNCVVKL</sequence>
<evidence type="ECO:0000256" key="1">
    <source>
        <dbReference type="SAM" id="SignalP"/>
    </source>
</evidence>
<evidence type="ECO:0000313" key="2">
    <source>
        <dbReference type="EMBL" id="ORX83758.1"/>
    </source>
</evidence>